<proteinExistence type="predicted"/>
<dbReference type="PANTHER" id="PTHR12916">
    <property type="entry name" value="CYTOCHROME C OXIDASE POLYPEPTIDE VIC-2"/>
    <property type="match status" value="1"/>
</dbReference>
<keyword evidence="3" id="KW-0812">Transmembrane</keyword>
<keyword evidence="7" id="KW-1133">Transmembrane helix</keyword>
<gene>
    <name evidence="14" type="ORF">P5673_020929</name>
</gene>
<dbReference type="SMART" id="SM00181">
    <property type="entry name" value="EGF"/>
    <property type="match status" value="2"/>
</dbReference>
<dbReference type="CDD" id="cd00054">
    <property type="entry name" value="EGF_CA"/>
    <property type="match status" value="2"/>
</dbReference>
<dbReference type="InterPro" id="IPR018097">
    <property type="entry name" value="EGF_Ca-bd_CS"/>
</dbReference>
<reference evidence="14" key="2">
    <citation type="journal article" date="2023" name="Science">
        <title>Genomic signatures of disease resistance in endangered staghorn corals.</title>
        <authorList>
            <person name="Vollmer S.V."/>
            <person name="Selwyn J.D."/>
            <person name="Despard B.A."/>
            <person name="Roesel C.L."/>
        </authorList>
    </citation>
    <scope>NUCLEOTIDE SEQUENCE</scope>
    <source>
        <strain evidence="14">K2</strain>
    </source>
</reference>
<comment type="subcellular location">
    <subcellularLocation>
        <location evidence="1">Membrane</location>
        <topology evidence="1">Single-pass type I membrane protein</topology>
    </subcellularLocation>
</comment>
<evidence type="ECO:0000313" key="14">
    <source>
        <dbReference type="EMBL" id="KAK2557066.1"/>
    </source>
</evidence>
<dbReference type="PROSITE" id="PS01187">
    <property type="entry name" value="EGF_CA"/>
    <property type="match status" value="1"/>
</dbReference>
<keyword evidence="15" id="KW-1185">Reference proteome</keyword>
<comment type="caution">
    <text evidence="11">Lacks conserved residue(s) required for the propagation of feature annotation.</text>
</comment>
<evidence type="ECO:0000256" key="6">
    <source>
        <dbReference type="ARBA" id="ARBA00022837"/>
    </source>
</evidence>
<keyword evidence="9 11" id="KW-1015">Disulfide bond</keyword>
<evidence type="ECO:0000256" key="1">
    <source>
        <dbReference type="ARBA" id="ARBA00004479"/>
    </source>
</evidence>
<dbReference type="PROSITE" id="PS00010">
    <property type="entry name" value="ASX_HYDROXYL"/>
    <property type="match status" value="1"/>
</dbReference>
<keyword evidence="10" id="KW-0325">Glycoprotein</keyword>
<feature type="chain" id="PRO_5042014821" evidence="12">
    <location>
        <begin position="26"/>
        <end position="303"/>
    </location>
</feature>
<feature type="domain" description="EGF-like" evidence="13">
    <location>
        <begin position="162"/>
        <end position="200"/>
    </location>
</feature>
<evidence type="ECO:0000256" key="11">
    <source>
        <dbReference type="PROSITE-ProRule" id="PRU00076"/>
    </source>
</evidence>
<dbReference type="GO" id="GO:0048731">
    <property type="term" value="P:system development"/>
    <property type="evidence" value="ECO:0007669"/>
    <property type="project" value="UniProtKB-ARBA"/>
</dbReference>
<dbReference type="PROSITE" id="PS01186">
    <property type="entry name" value="EGF_2"/>
    <property type="match status" value="2"/>
</dbReference>
<keyword evidence="4 12" id="KW-0732">Signal</keyword>
<evidence type="ECO:0000256" key="12">
    <source>
        <dbReference type="SAM" id="SignalP"/>
    </source>
</evidence>
<dbReference type="InterPro" id="IPR000742">
    <property type="entry name" value="EGF"/>
</dbReference>
<feature type="disulfide bond" evidence="11">
    <location>
        <begin position="171"/>
        <end position="188"/>
    </location>
</feature>
<dbReference type="GO" id="GO:0048513">
    <property type="term" value="P:animal organ development"/>
    <property type="evidence" value="ECO:0007669"/>
    <property type="project" value="UniProtKB-ARBA"/>
</dbReference>
<comment type="caution">
    <text evidence="14">The sequence shown here is derived from an EMBL/GenBank/DDBJ whole genome shotgun (WGS) entry which is preliminary data.</text>
</comment>
<dbReference type="SMART" id="SM00179">
    <property type="entry name" value="EGF_CA"/>
    <property type="match status" value="2"/>
</dbReference>
<dbReference type="Proteomes" id="UP001249851">
    <property type="component" value="Unassembled WGS sequence"/>
</dbReference>
<accession>A0AAD9Q9A4</accession>
<dbReference type="InterPro" id="IPR001881">
    <property type="entry name" value="EGF-like_Ca-bd_dom"/>
</dbReference>
<keyword evidence="6" id="KW-0106">Calcium</keyword>
<dbReference type="PROSITE" id="PS00022">
    <property type="entry name" value="EGF_1"/>
    <property type="match status" value="1"/>
</dbReference>
<dbReference type="EMBL" id="JARQWQ010000052">
    <property type="protein sequence ID" value="KAK2557066.1"/>
    <property type="molecule type" value="Genomic_DNA"/>
</dbReference>
<evidence type="ECO:0000256" key="7">
    <source>
        <dbReference type="ARBA" id="ARBA00022989"/>
    </source>
</evidence>
<name>A0AAD9Q9A4_ACRCE</name>
<evidence type="ECO:0000256" key="8">
    <source>
        <dbReference type="ARBA" id="ARBA00023136"/>
    </source>
</evidence>
<dbReference type="GO" id="GO:0016020">
    <property type="term" value="C:membrane"/>
    <property type="evidence" value="ECO:0007669"/>
    <property type="project" value="UniProtKB-SubCell"/>
</dbReference>
<organism evidence="14 15">
    <name type="scientific">Acropora cervicornis</name>
    <name type="common">Staghorn coral</name>
    <dbReference type="NCBI Taxonomy" id="6130"/>
    <lineage>
        <taxon>Eukaryota</taxon>
        <taxon>Metazoa</taxon>
        <taxon>Cnidaria</taxon>
        <taxon>Anthozoa</taxon>
        <taxon>Hexacorallia</taxon>
        <taxon>Scleractinia</taxon>
        <taxon>Astrocoeniina</taxon>
        <taxon>Acroporidae</taxon>
        <taxon>Acropora</taxon>
    </lineage>
</organism>
<evidence type="ECO:0000256" key="5">
    <source>
        <dbReference type="ARBA" id="ARBA00022737"/>
    </source>
</evidence>
<evidence type="ECO:0000256" key="9">
    <source>
        <dbReference type="ARBA" id="ARBA00023157"/>
    </source>
</evidence>
<feature type="signal peptide" evidence="12">
    <location>
        <begin position="1"/>
        <end position="25"/>
    </location>
</feature>
<dbReference type="GO" id="GO:0005509">
    <property type="term" value="F:calcium ion binding"/>
    <property type="evidence" value="ECO:0007669"/>
    <property type="project" value="InterPro"/>
</dbReference>
<evidence type="ECO:0000259" key="13">
    <source>
        <dbReference type="PROSITE" id="PS50026"/>
    </source>
</evidence>
<evidence type="ECO:0000256" key="3">
    <source>
        <dbReference type="ARBA" id="ARBA00022692"/>
    </source>
</evidence>
<dbReference type="InterPro" id="IPR024731">
    <property type="entry name" value="NELL2-like_EGF"/>
</dbReference>
<dbReference type="PANTHER" id="PTHR12916:SF4">
    <property type="entry name" value="UNINFLATABLE, ISOFORM C"/>
    <property type="match status" value="1"/>
</dbReference>
<dbReference type="Gene3D" id="2.10.25.10">
    <property type="entry name" value="Laminin"/>
    <property type="match status" value="2"/>
</dbReference>
<feature type="disulfide bond" evidence="11">
    <location>
        <begin position="190"/>
        <end position="199"/>
    </location>
</feature>
<evidence type="ECO:0000256" key="2">
    <source>
        <dbReference type="ARBA" id="ARBA00022536"/>
    </source>
</evidence>
<sequence length="303" mass="33287">MILGIKNLKQMPLILSLIPCAPLSAEPCGYDFIAWLSAAANGKDEYQRLTPYSVQTFMALYITTLEEPDKTIGRGGPNDGISYVNFVEDKFFFLNITALGGDTVDDIPECSFACLDTPSCFSFNLAAFPDISNKLLCELLPSDKYNNSDKFMQSDTFHHFSIATPCSSRRCKNNGKCLPLYAENDYKCVCKEGFTGKICESDIDECSLNKCHQNATCTNTKGSYNCTCKDGFVGDGKDCAENSFKSIEKSVIIGDSEEYLAKLGGWLKNATQAIAIGNFVGELREMAGLLKYSTPSATERVQL</sequence>
<keyword evidence="2 11" id="KW-0245">EGF-like domain</keyword>
<dbReference type="Pfam" id="PF00008">
    <property type="entry name" value="EGF"/>
    <property type="match status" value="1"/>
</dbReference>
<feature type="domain" description="EGF-like" evidence="13">
    <location>
        <begin position="202"/>
        <end position="240"/>
    </location>
</feature>
<dbReference type="InterPro" id="IPR000152">
    <property type="entry name" value="EGF-type_Asp/Asn_hydroxyl_site"/>
</dbReference>
<protein>
    <submittedName>
        <fullName evidence="14">Neurogenic locus protein delta</fullName>
    </submittedName>
</protein>
<dbReference type="PROSITE" id="PS50026">
    <property type="entry name" value="EGF_3"/>
    <property type="match status" value="2"/>
</dbReference>
<evidence type="ECO:0000256" key="4">
    <source>
        <dbReference type="ARBA" id="ARBA00022729"/>
    </source>
</evidence>
<keyword evidence="5" id="KW-0677">Repeat</keyword>
<reference evidence="14" key="1">
    <citation type="journal article" date="2023" name="G3 (Bethesda)">
        <title>Whole genome assembly and annotation of the endangered Caribbean coral Acropora cervicornis.</title>
        <authorList>
            <person name="Selwyn J.D."/>
            <person name="Vollmer S.V."/>
        </authorList>
    </citation>
    <scope>NUCLEOTIDE SEQUENCE</scope>
    <source>
        <strain evidence="14">K2</strain>
    </source>
</reference>
<evidence type="ECO:0000256" key="10">
    <source>
        <dbReference type="ARBA" id="ARBA00023180"/>
    </source>
</evidence>
<dbReference type="AlphaFoldDB" id="A0AAD9Q9A4"/>
<dbReference type="FunFam" id="2.10.25.10:FF:000202">
    <property type="entry name" value="Multiple epidermal growth factor-like domains 8"/>
    <property type="match status" value="1"/>
</dbReference>
<keyword evidence="8" id="KW-0472">Membrane</keyword>
<evidence type="ECO:0000313" key="15">
    <source>
        <dbReference type="Proteomes" id="UP001249851"/>
    </source>
</evidence>
<dbReference type="Pfam" id="PF12947">
    <property type="entry name" value="EGF_3"/>
    <property type="match status" value="1"/>
</dbReference>
<dbReference type="SUPFAM" id="SSF57196">
    <property type="entry name" value="EGF/Laminin"/>
    <property type="match status" value="2"/>
</dbReference>